<name>A0A432VQY1_9GAMM</name>
<protein>
    <submittedName>
        <fullName evidence="1">Uncharacterized protein</fullName>
    </submittedName>
</protein>
<organism evidence="1 2">
    <name type="scientific">Aliidiomarina haloalkalitolerans</name>
    <dbReference type="NCBI Taxonomy" id="859059"/>
    <lineage>
        <taxon>Bacteria</taxon>
        <taxon>Pseudomonadati</taxon>
        <taxon>Pseudomonadota</taxon>
        <taxon>Gammaproteobacteria</taxon>
        <taxon>Alteromonadales</taxon>
        <taxon>Idiomarinaceae</taxon>
        <taxon>Aliidiomarina</taxon>
    </lineage>
</organism>
<accession>A0A432VQY1</accession>
<proteinExistence type="predicted"/>
<evidence type="ECO:0000313" key="2">
    <source>
        <dbReference type="Proteomes" id="UP000288212"/>
    </source>
</evidence>
<comment type="caution">
    <text evidence="1">The sequence shown here is derived from an EMBL/GenBank/DDBJ whole genome shotgun (WGS) entry which is preliminary data.</text>
</comment>
<dbReference type="OrthoDB" id="7064118at2"/>
<reference evidence="1 2" key="1">
    <citation type="journal article" date="2011" name="Front. Microbiol.">
        <title>Genomic signatures of strain selection and enhancement in Bacillus atrophaeus var. globigii, a historical biowarfare simulant.</title>
        <authorList>
            <person name="Gibbons H.S."/>
            <person name="Broomall S.M."/>
            <person name="McNew L.A."/>
            <person name="Daligault H."/>
            <person name="Chapman C."/>
            <person name="Bruce D."/>
            <person name="Karavis M."/>
            <person name="Krepps M."/>
            <person name="McGregor P.A."/>
            <person name="Hong C."/>
            <person name="Park K.H."/>
            <person name="Akmal A."/>
            <person name="Feldman A."/>
            <person name="Lin J.S."/>
            <person name="Chang W.E."/>
            <person name="Higgs B.W."/>
            <person name="Demirev P."/>
            <person name="Lindquist J."/>
            <person name="Liem A."/>
            <person name="Fochler E."/>
            <person name="Read T.D."/>
            <person name="Tapia R."/>
            <person name="Johnson S."/>
            <person name="Bishop-Lilly K.A."/>
            <person name="Detter C."/>
            <person name="Han C."/>
            <person name="Sozhamannan S."/>
            <person name="Rosenzweig C.N."/>
            <person name="Skowronski E.W."/>
        </authorList>
    </citation>
    <scope>NUCLEOTIDE SEQUENCE [LARGE SCALE GENOMIC DNA]</scope>
    <source>
        <strain evidence="1 2">AK5</strain>
    </source>
</reference>
<dbReference type="AlphaFoldDB" id="A0A432VQY1"/>
<dbReference type="EMBL" id="PIPI01000008">
    <property type="protein sequence ID" value="RUO18657.1"/>
    <property type="molecule type" value="Genomic_DNA"/>
</dbReference>
<dbReference type="Proteomes" id="UP000288212">
    <property type="component" value="Unassembled WGS sequence"/>
</dbReference>
<sequence length="218" mass="24217">MSKLVNSKPVAVITGDIVRSTELSEQDFDKVQANLKVALETICSLSDSFYEKFRGDSFQLYVTEGSQALKYATLIRLALYYQSPHVEVRQSIGVGKIQKVTAELNSIRGKVFELSGRGLDRMTNQRLSLEIDTNEALNCVNLLVQHLDTLLSNLTKDQAWLLHAFLLHEKSTHKELAALVGKGRVNTTQILNASHYRLVGETLAFVSKVISGIKSVPV</sequence>
<keyword evidence="2" id="KW-1185">Reference proteome</keyword>
<dbReference type="RefSeq" id="WP_126793856.1">
    <property type="nucleotide sequence ID" value="NZ_PIPI01000008.1"/>
</dbReference>
<gene>
    <name evidence="1" type="ORF">CWE06_10460</name>
</gene>
<evidence type="ECO:0000313" key="1">
    <source>
        <dbReference type="EMBL" id="RUO18657.1"/>
    </source>
</evidence>